<evidence type="ECO:0000313" key="1">
    <source>
        <dbReference type="EMBL" id="CAG9948757.1"/>
    </source>
</evidence>
<dbReference type="Proteomes" id="UP000836387">
    <property type="component" value="Unassembled WGS sequence"/>
</dbReference>
<reference evidence="1" key="1">
    <citation type="submission" date="2020-04" db="EMBL/GenBank/DDBJ databases">
        <authorList>
            <person name="Broberg M."/>
        </authorList>
    </citation>
    <scope>NUCLEOTIDE SEQUENCE</scope>
</reference>
<proteinExistence type="predicted"/>
<reference evidence="1" key="2">
    <citation type="submission" date="2021-10" db="EMBL/GenBank/DDBJ databases">
        <authorList>
            <person name="Piombo E."/>
        </authorList>
    </citation>
    <scope>NUCLEOTIDE SEQUENCE</scope>
</reference>
<sequence>MSSDSVQPIGHLARALISTMAEPHPGLDRRRKNGKEIQIFESGAILEYLVAQYDKDHKVSYPYNSPEYWETVSWLTWQMAGVGPMQGQANHFARFAGEQVPYALNCYVHETRRLYRVLAITWPRAPRATSSATASPSPTLPYSPGSALTYSGLLSIDEFPHVKKWLYTLLVCPGFEEGCNAPGPHRYLNMNDMSEEELNSIAASLGTWIIDAMKRDAEA</sequence>
<organism evidence="1 2">
    <name type="scientific">Clonostachys rosea f. rosea IK726</name>
    <dbReference type="NCBI Taxonomy" id="1349383"/>
    <lineage>
        <taxon>Eukaryota</taxon>
        <taxon>Fungi</taxon>
        <taxon>Dikarya</taxon>
        <taxon>Ascomycota</taxon>
        <taxon>Pezizomycotina</taxon>
        <taxon>Sordariomycetes</taxon>
        <taxon>Hypocreomycetidae</taxon>
        <taxon>Hypocreales</taxon>
        <taxon>Bionectriaceae</taxon>
        <taxon>Clonostachys</taxon>
    </lineage>
</organism>
<protein>
    <submittedName>
        <fullName evidence="1">Uncharacterized protein</fullName>
    </submittedName>
</protein>
<keyword evidence="2" id="KW-1185">Reference proteome</keyword>
<evidence type="ECO:0000313" key="2">
    <source>
        <dbReference type="Proteomes" id="UP000836387"/>
    </source>
</evidence>
<dbReference type="EMBL" id="CADEHS020000038">
    <property type="protein sequence ID" value="CAG9948757.1"/>
    <property type="molecule type" value="Genomic_DNA"/>
</dbReference>
<gene>
    <name evidence="1" type="ORF">CRV2_00018048</name>
</gene>
<name>A0ACA9U867_BIOOC</name>
<accession>A0ACA9U867</accession>
<comment type="caution">
    <text evidence="1">The sequence shown here is derived from an EMBL/GenBank/DDBJ whole genome shotgun (WGS) entry which is preliminary data.</text>
</comment>